<evidence type="ECO:0000313" key="4">
    <source>
        <dbReference type="EMBL" id="TRX97549.1"/>
    </source>
</evidence>
<organism evidence="4 5">
    <name type="scientific">Xylaria flabelliformis</name>
    <dbReference type="NCBI Taxonomy" id="2512241"/>
    <lineage>
        <taxon>Eukaryota</taxon>
        <taxon>Fungi</taxon>
        <taxon>Dikarya</taxon>
        <taxon>Ascomycota</taxon>
        <taxon>Pezizomycotina</taxon>
        <taxon>Sordariomycetes</taxon>
        <taxon>Xylariomycetidae</taxon>
        <taxon>Xylariales</taxon>
        <taxon>Xylariaceae</taxon>
        <taxon>Xylaria</taxon>
    </lineage>
</organism>
<reference evidence="5" key="1">
    <citation type="submission" date="2019-06" db="EMBL/GenBank/DDBJ databases">
        <title>Draft genome sequence of the griseofulvin-producing fungus Xylaria cubensis strain G536.</title>
        <authorList>
            <person name="Mead M.E."/>
            <person name="Raja H.A."/>
            <person name="Steenwyk J.L."/>
            <person name="Knowles S.L."/>
            <person name="Oberlies N.H."/>
            <person name="Rokas A."/>
        </authorList>
    </citation>
    <scope>NUCLEOTIDE SEQUENCE [LARGE SCALE GENOMIC DNA]</scope>
    <source>
        <strain evidence="5">G536</strain>
    </source>
</reference>
<sequence length="190" mass="20309">MEKTAFILLDVQTGIVGMVKDAIPTDQYLAKVSSTLAAARKAGIPVVQVTTSFRPSYADASPRNQMTERVRASGQFKDADPSVQLHPAIAEAAVDDIHIKKRRVSALYGNDLDIVLRSSGIEKIVVAGLATSGAVLSTVRQAFDMDYGITVLADLCADGQADVHNLLVQKVLSKQASVMDAGEWVALLEK</sequence>
<keyword evidence="5" id="KW-1185">Reference proteome</keyword>
<keyword evidence="2" id="KW-0378">Hydrolase</keyword>
<evidence type="ECO:0000256" key="1">
    <source>
        <dbReference type="ARBA" id="ARBA00006336"/>
    </source>
</evidence>
<proteinExistence type="inferred from homology"/>
<dbReference type="Gene3D" id="3.40.50.850">
    <property type="entry name" value="Isochorismatase-like"/>
    <property type="match status" value="1"/>
</dbReference>
<dbReference type="AlphaFoldDB" id="A0A553IBI4"/>
<dbReference type="PANTHER" id="PTHR43540">
    <property type="entry name" value="PEROXYUREIDOACRYLATE/UREIDOACRYLATE AMIDOHYDROLASE-RELATED"/>
    <property type="match status" value="1"/>
</dbReference>
<dbReference type="Proteomes" id="UP000319160">
    <property type="component" value="Unassembled WGS sequence"/>
</dbReference>
<dbReference type="Pfam" id="PF00857">
    <property type="entry name" value="Isochorismatase"/>
    <property type="match status" value="1"/>
</dbReference>
<evidence type="ECO:0000313" key="5">
    <source>
        <dbReference type="Proteomes" id="UP000319160"/>
    </source>
</evidence>
<comment type="similarity">
    <text evidence="1">Belongs to the isochorismatase family.</text>
</comment>
<dbReference type="SUPFAM" id="SSF52499">
    <property type="entry name" value="Isochorismatase-like hydrolases"/>
    <property type="match status" value="1"/>
</dbReference>
<dbReference type="PANTHER" id="PTHR43540:SF1">
    <property type="entry name" value="ISOCHORISMATASE HYDROLASE"/>
    <property type="match status" value="1"/>
</dbReference>
<name>A0A553IBI4_9PEZI</name>
<dbReference type="OrthoDB" id="1739143at2759"/>
<comment type="caution">
    <text evidence="4">The sequence shown here is derived from an EMBL/GenBank/DDBJ whole genome shotgun (WGS) entry which is preliminary data.</text>
</comment>
<dbReference type="EMBL" id="VFLP01000005">
    <property type="protein sequence ID" value="TRX97549.1"/>
    <property type="molecule type" value="Genomic_DNA"/>
</dbReference>
<dbReference type="InterPro" id="IPR050272">
    <property type="entry name" value="Isochorismatase-like_hydrls"/>
</dbReference>
<protein>
    <recommendedName>
        <fullName evidence="3">Isochorismatase-like domain-containing protein</fullName>
    </recommendedName>
</protein>
<dbReference type="GO" id="GO:0016787">
    <property type="term" value="F:hydrolase activity"/>
    <property type="evidence" value="ECO:0007669"/>
    <property type="project" value="UniProtKB-KW"/>
</dbReference>
<evidence type="ECO:0000259" key="3">
    <source>
        <dbReference type="Pfam" id="PF00857"/>
    </source>
</evidence>
<feature type="domain" description="Isochorismatase-like" evidence="3">
    <location>
        <begin position="4"/>
        <end position="181"/>
    </location>
</feature>
<dbReference type="InterPro" id="IPR000868">
    <property type="entry name" value="Isochorismatase-like_dom"/>
</dbReference>
<dbReference type="InterPro" id="IPR036380">
    <property type="entry name" value="Isochorismatase-like_sf"/>
</dbReference>
<dbReference type="CDD" id="cd00431">
    <property type="entry name" value="cysteine_hydrolases"/>
    <property type="match status" value="1"/>
</dbReference>
<gene>
    <name evidence="4" type="ORF">FHL15_001304</name>
</gene>
<accession>A0A553IBI4</accession>
<evidence type="ECO:0000256" key="2">
    <source>
        <dbReference type="ARBA" id="ARBA00022801"/>
    </source>
</evidence>